<accession>A0A3M2S3B5</accession>
<organism evidence="6 7">
    <name type="scientific">Fusarium kuroshium</name>
    <dbReference type="NCBI Taxonomy" id="2010991"/>
    <lineage>
        <taxon>Eukaryota</taxon>
        <taxon>Fungi</taxon>
        <taxon>Dikarya</taxon>
        <taxon>Ascomycota</taxon>
        <taxon>Pezizomycotina</taxon>
        <taxon>Sordariomycetes</taxon>
        <taxon>Hypocreomycetidae</taxon>
        <taxon>Hypocreales</taxon>
        <taxon>Nectriaceae</taxon>
        <taxon>Fusarium</taxon>
        <taxon>Fusarium solani species complex</taxon>
    </lineage>
</organism>
<feature type="compositionally biased region" description="Polar residues" evidence="3">
    <location>
        <begin position="766"/>
        <end position="782"/>
    </location>
</feature>
<evidence type="ECO:0000259" key="5">
    <source>
        <dbReference type="PROSITE" id="PS51718"/>
    </source>
</evidence>
<dbReference type="InterPro" id="IPR027417">
    <property type="entry name" value="P-loop_NTPase"/>
</dbReference>
<reference evidence="6 7" key="1">
    <citation type="submission" date="2017-06" db="EMBL/GenBank/DDBJ databases">
        <title>Comparative genomic analysis of Ambrosia Fusariam Clade fungi.</title>
        <authorList>
            <person name="Stajich J.E."/>
            <person name="Carrillo J."/>
            <person name="Kijimoto T."/>
            <person name="Eskalen A."/>
            <person name="O'Donnell K."/>
            <person name="Kasson M."/>
        </authorList>
    </citation>
    <scope>NUCLEOTIDE SEQUENCE [LARGE SCALE GENOMIC DNA]</scope>
    <source>
        <strain evidence="6">UCR3666</strain>
    </source>
</reference>
<name>A0A3M2S3B5_9HYPO</name>
<dbReference type="GO" id="GO:0003924">
    <property type="term" value="F:GTPase activity"/>
    <property type="evidence" value="ECO:0007669"/>
    <property type="project" value="InterPro"/>
</dbReference>
<dbReference type="Pfam" id="PF01031">
    <property type="entry name" value="Dynamin_M"/>
    <property type="match status" value="1"/>
</dbReference>
<comment type="caution">
    <text evidence="6">The sequence shown here is derived from an EMBL/GenBank/DDBJ whole genome shotgun (WGS) entry which is preliminary data.</text>
</comment>
<dbReference type="InterPro" id="IPR022812">
    <property type="entry name" value="Dynamin"/>
</dbReference>
<dbReference type="AlphaFoldDB" id="A0A3M2S3B5"/>
<dbReference type="EMBL" id="NKUJ01000150">
    <property type="protein sequence ID" value="RMJ11989.1"/>
    <property type="molecule type" value="Genomic_DNA"/>
</dbReference>
<dbReference type="GO" id="GO:0006897">
    <property type="term" value="P:endocytosis"/>
    <property type="evidence" value="ECO:0007669"/>
    <property type="project" value="TreeGrafter"/>
</dbReference>
<dbReference type="PRINTS" id="PR00195">
    <property type="entry name" value="DYNAMIN"/>
</dbReference>
<dbReference type="SMART" id="SM00053">
    <property type="entry name" value="DYNc"/>
    <property type="match status" value="1"/>
</dbReference>
<dbReference type="STRING" id="2010991.A0A3M2S3B5"/>
<feature type="region of interest" description="Disordered" evidence="3">
    <location>
        <begin position="418"/>
        <end position="454"/>
    </location>
</feature>
<evidence type="ECO:0000256" key="1">
    <source>
        <dbReference type="ARBA" id="ARBA00022741"/>
    </source>
</evidence>
<evidence type="ECO:0000256" key="3">
    <source>
        <dbReference type="SAM" id="MobiDB-lite"/>
    </source>
</evidence>
<dbReference type="CDD" id="cd08771">
    <property type="entry name" value="DLP_1"/>
    <property type="match status" value="1"/>
</dbReference>
<dbReference type="SUPFAM" id="SSF52540">
    <property type="entry name" value="P-loop containing nucleoside triphosphate hydrolases"/>
    <property type="match status" value="1"/>
</dbReference>
<proteinExistence type="predicted"/>
<evidence type="ECO:0000259" key="4">
    <source>
        <dbReference type="PROSITE" id="PS51388"/>
    </source>
</evidence>
<dbReference type="InterPro" id="IPR030381">
    <property type="entry name" value="G_DYNAMIN_dom"/>
</dbReference>
<evidence type="ECO:0008006" key="8">
    <source>
        <dbReference type="Google" id="ProtNLM"/>
    </source>
</evidence>
<dbReference type="PANTHER" id="PTHR11566">
    <property type="entry name" value="DYNAMIN"/>
    <property type="match status" value="1"/>
</dbReference>
<feature type="domain" description="Dynamin-type G" evidence="5">
    <location>
        <begin position="37"/>
        <end position="321"/>
    </location>
</feature>
<dbReference type="Proteomes" id="UP000277212">
    <property type="component" value="Unassembled WGS sequence"/>
</dbReference>
<protein>
    <recommendedName>
        <fullName evidence="8">Dynamin-type G domain-containing protein</fullName>
    </recommendedName>
</protein>
<dbReference type="GO" id="GO:0008017">
    <property type="term" value="F:microtubule binding"/>
    <property type="evidence" value="ECO:0007669"/>
    <property type="project" value="TreeGrafter"/>
</dbReference>
<dbReference type="InterPro" id="IPR000375">
    <property type="entry name" value="Dynamin_stalk"/>
</dbReference>
<dbReference type="InterPro" id="IPR020850">
    <property type="entry name" value="GED_dom"/>
</dbReference>
<dbReference type="GO" id="GO:0005874">
    <property type="term" value="C:microtubule"/>
    <property type="evidence" value="ECO:0007669"/>
    <property type="project" value="TreeGrafter"/>
</dbReference>
<gene>
    <name evidence="6" type="ORF">CDV36_008365</name>
</gene>
<dbReference type="OrthoDB" id="415706at2759"/>
<feature type="domain" description="GED" evidence="4">
    <location>
        <begin position="632"/>
        <end position="723"/>
    </location>
</feature>
<feature type="compositionally biased region" description="Acidic residues" evidence="3">
    <location>
        <begin position="419"/>
        <end position="442"/>
    </location>
</feature>
<dbReference type="GO" id="GO:0005525">
    <property type="term" value="F:GTP binding"/>
    <property type="evidence" value="ECO:0007669"/>
    <property type="project" value="InterPro"/>
</dbReference>
<dbReference type="InterPro" id="IPR045063">
    <property type="entry name" value="Dynamin_N"/>
</dbReference>
<dbReference type="GO" id="GO:0048312">
    <property type="term" value="P:intracellular distribution of mitochondria"/>
    <property type="evidence" value="ECO:0007669"/>
    <property type="project" value="TreeGrafter"/>
</dbReference>
<dbReference type="PROSITE" id="PS51388">
    <property type="entry name" value="GED"/>
    <property type="match status" value="1"/>
</dbReference>
<dbReference type="PANTHER" id="PTHR11566:SF21">
    <property type="entry name" value="DYNAMIN RELATED PROTEIN 1, ISOFORM A"/>
    <property type="match status" value="1"/>
</dbReference>
<dbReference type="GO" id="GO:0005739">
    <property type="term" value="C:mitochondrion"/>
    <property type="evidence" value="ECO:0007669"/>
    <property type="project" value="TreeGrafter"/>
</dbReference>
<dbReference type="Gene3D" id="3.40.50.300">
    <property type="entry name" value="P-loop containing nucleotide triphosphate hydrolases"/>
    <property type="match status" value="1"/>
</dbReference>
<dbReference type="Gene3D" id="1.20.120.1240">
    <property type="entry name" value="Dynamin, middle domain"/>
    <property type="match status" value="1"/>
</dbReference>
<keyword evidence="7" id="KW-1185">Reference proteome</keyword>
<evidence type="ECO:0000313" key="6">
    <source>
        <dbReference type="EMBL" id="RMJ11989.1"/>
    </source>
</evidence>
<dbReference type="Pfam" id="PF00350">
    <property type="entry name" value="Dynamin_N"/>
    <property type="match status" value="1"/>
</dbReference>
<feature type="compositionally biased region" description="Basic and acidic residues" evidence="3">
    <location>
        <begin position="826"/>
        <end position="839"/>
    </location>
</feature>
<feature type="compositionally biased region" description="Acidic residues" evidence="3">
    <location>
        <begin position="732"/>
        <end position="764"/>
    </location>
</feature>
<feature type="compositionally biased region" description="Basic residues" evidence="3">
    <location>
        <begin position="814"/>
        <end position="825"/>
    </location>
</feature>
<dbReference type="GO" id="GO:0016559">
    <property type="term" value="P:peroxisome fission"/>
    <property type="evidence" value="ECO:0007669"/>
    <property type="project" value="TreeGrafter"/>
</dbReference>
<feature type="region of interest" description="Disordered" evidence="3">
    <location>
        <begin position="730"/>
        <end position="839"/>
    </location>
</feature>
<sequence>MVVTKLTSDGLSGLCSKEKLQLLDTVDSLRSHGISHYISLPQIIVCGDQSSGKSSVLEAISGVSFPVRSNVCTRFPTELVLRKTAHTGVNVRIVPHHSRPESERKTLASFHETLDAFDELPELIERAKAAMGITTLGKAFSNDLLRIEISGPDRPHLTIVDLPGLIHAETKTQSKSDVEMIKKVVRGYMKEPRSVILAVVSAKNDYANQIVLQLAQRADPKRNRTLGVITKPDTLHPGSESEQSFINLANNKDVEFRLGWHVLRNRDSEKDSWGQEERNAMERDFFSTGDWASLNTSHWGIDTLRNRLSKLLVRQIASEIPHLINEISAKAELRQTQLDKLGQPRATIGEQRTYLIQIGQDFQAIVRAATEGNYTNPFFEDAMSEEGYQKRFRAVIQNLGQDFSKELDKKGKLIQIGEEPMEEPMEGPEEEPADEPAEEPAEEPAKESDDAGRTMTRQAYLDKIVKLMKRSRGRELPGMFNPLIVADLFREQSSPWGDLVRTHVKNVWDRACEFLRHVVMHTANLNTADTLQEFVLMPKLDKIFKGLSEKVEVLLNQHQEGHPITYNDSFIDTLQQIRMERRTAEIFDKLKAKFGGVEILTSNTINYSRFNLKDVAKSLASPPKSDMNYFAAEEVLDALESYYKVAMKRFIDDVAVEAIEASLVAELGKLIDPVSVSMMSNKDLNQVDGETETSKMLRKDLETELGVLKGGMAICRQFAGFGFLDLVRDGLDPDSDAEPEPDSDQDDASDSDGQVEAEAEDIPQEETPSMSDNAGQGSSSQDHLWDFGVVKPQPEADPEPSIDYDSPREVPYRLTKKERKKRKLKEMKEKALREAKSLS</sequence>
<dbReference type="PROSITE" id="PS51718">
    <property type="entry name" value="G_DYNAMIN_2"/>
    <property type="match status" value="1"/>
</dbReference>
<dbReference type="InterPro" id="IPR001401">
    <property type="entry name" value="Dynamin_GTPase"/>
</dbReference>
<dbReference type="GO" id="GO:0000266">
    <property type="term" value="P:mitochondrial fission"/>
    <property type="evidence" value="ECO:0007669"/>
    <property type="project" value="TreeGrafter"/>
</dbReference>
<keyword evidence="1" id="KW-0547">Nucleotide-binding</keyword>
<evidence type="ECO:0000313" key="7">
    <source>
        <dbReference type="Proteomes" id="UP000277212"/>
    </source>
</evidence>
<evidence type="ECO:0000256" key="2">
    <source>
        <dbReference type="ARBA" id="ARBA00023134"/>
    </source>
</evidence>
<dbReference type="GO" id="GO:0016020">
    <property type="term" value="C:membrane"/>
    <property type="evidence" value="ECO:0007669"/>
    <property type="project" value="TreeGrafter"/>
</dbReference>
<feature type="compositionally biased region" description="Basic and acidic residues" evidence="3">
    <location>
        <begin position="443"/>
        <end position="452"/>
    </location>
</feature>
<dbReference type="FunFam" id="3.40.50.300:FF:001425">
    <property type="entry name" value="Dynamin GTPase, putative"/>
    <property type="match status" value="1"/>
</dbReference>
<keyword evidence="2" id="KW-0342">GTP-binding</keyword>